<keyword evidence="11" id="KW-0539">Nucleus</keyword>
<comment type="function">
    <text evidence="1">May be involved in transcriptional regulation.</text>
</comment>
<evidence type="ECO:0000256" key="12">
    <source>
        <dbReference type="PROSITE-ProRule" id="PRU00042"/>
    </source>
</evidence>
<dbReference type="PANTHER" id="PTHR47772">
    <property type="entry name" value="ZINC FINGER PROTEIN 200"/>
    <property type="match status" value="1"/>
</dbReference>
<evidence type="ECO:0000256" key="10">
    <source>
        <dbReference type="ARBA" id="ARBA00023163"/>
    </source>
</evidence>
<gene>
    <name evidence="15" type="ORF">NDU88_011143</name>
</gene>
<accession>A0AAV7Q0G2</accession>
<evidence type="ECO:0000256" key="4">
    <source>
        <dbReference type="ARBA" id="ARBA00022723"/>
    </source>
</evidence>
<evidence type="ECO:0000259" key="14">
    <source>
        <dbReference type="PROSITE" id="PS50157"/>
    </source>
</evidence>
<dbReference type="Pfam" id="PF00096">
    <property type="entry name" value="zf-C2H2"/>
    <property type="match status" value="17"/>
</dbReference>
<dbReference type="PANTHER" id="PTHR47772:SF7">
    <property type="entry name" value="ZINC FINGER PROTEIN 160"/>
    <property type="match status" value="1"/>
</dbReference>
<dbReference type="InterPro" id="IPR013087">
    <property type="entry name" value="Znf_C2H2_type"/>
</dbReference>
<evidence type="ECO:0000256" key="6">
    <source>
        <dbReference type="ARBA" id="ARBA00022771"/>
    </source>
</evidence>
<dbReference type="FunFam" id="3.30.160.60:FF:000710">
    <property type="entry name" value="Zinc finger protein 768"/>
    <property type="match status" value="1"/>
</dbReference>
<name>A0AAV7Q0G2_PLEWA</name>
<feature type="domain" description="C2H2-type" evidence="14">
    <location>
        <begin position="351"/>
        <end position="378"/>
    </location>
</feature>
<dbReference type="FunFam" id="3.30.160.60:FF:002343">
    <property type="entry name" value="Zinc finger protein 33A"/>
    <property type="match status" value="2"/>
</dbReference>
<evidence type="ECO:0000256" key="13">
    <source>
        <dbReference type="SAM" id="MobiDB-lite"/>
    </source>
</evidence>
<comment type="caution">
    <text evidence="15">The sequence shown here is derived from an EMBL/GenBank/DDBJ whole genome shotgun (WGS) entry which is preliminary data.</text>
</comment>
<feature type="compositionally biased region" description="Basic residues" evidence="13">
    <location>
        <begin position="946"/>
        <end position="955"/>
    </location>
</feature>
<feature type="domain" description="C2H2-type" evidence="14">
    <location>
        <begin position="470"/>
        <end position="497"/>
    </location>
</feature>
<feature type="compositionally biased region" description="Polar residues" evidence="13">
    <location>
        <begin position="901"/>
        <end position="910"/>
    </location>
</feature>
<dbReference type="FunFam" id="3.30.160.60:FF:000508">
    <property type="entry name" value="Myeloid zinc finger 1"/>
    <property type="match status" value="3"/>
</dbReference>
<dbReference type="InterPro" id="IPR017956">
    <property type="entry name" value="AT_hook_DNA-bd_motif"/>
</dbReference>
<feature type="domain" description="C2H2-type" evidence="14">
    <location>
        <begin position="498"/>
        <end position="525"/>
    </location>
</feature>
<keyword evidence="5" id="KW-0677">Repeat</keyword>
<feature type="compositionally biased region" description="Basic residues" evidence="13">
    <location>
        <begin position="1603"/>
        <end position="1620"/>
    </location>
</feature>
<feature type="domain" description="C2H2-type" evidence="14">
    <location>
        <begin position="245"/>
        <end position="272"/>
    </location>
</feature>
<dbReference type="SUPFAM" id="SSF57667">
    <property type="entry name" value="beta-beta-alpha zinc fingers"/>
    <property type="match status" value="11"/>
</dbReference>
<protein>
    <recommendedName>
        <fullName evidence="14">C2H2-type domain-containing protein</fullName>
    </recommendedName>
</protein>
<dbReference type="GO" id="GO:0008270">
    <property type="term" value="F:zinc ion binding"/>
    <property type="evidence" value="ECO:0007669"/>
    <property type="project" value="UniProtKB-KW"/>
</dbReference>
<dbReference type="GO" id="GO:1990837">
    <property type="term" value="F:sequence-specific double-stranded DNA binding"/>
    <property type="evidence" value="ECO:0007669"/>
    <property type="project" value="UniProtKB-ARBA"/>
</dbReference>
<evidence type="ECO:0000256" key="1">
    <source>
        <dbReference type="ARBA" id="ARBA00003767"/>
    </source>
</evidence>
<dbReference type="FunFam" id="3.30.160.60:FF:000281">
    <property type="entry name" value="Zinc finger protein 558 isoform X1"/>
    <property type="match status" value="1"/>
</dbReference>
<dbReference type="PROSITE" id="PS00028">
    <property type="entry name" value="ZINC_FINGER_C2H2_1"/>
    <property type="match status" value="16"/>
</dbReference>
<comment type="subcellular location">
    <subcellularLocation>
        <location evidence="2">Nucleus</location>
    </subcellularLocation>
</comment>
<comment type="similarity">
    <text evidence="3">Belongs to the krueppel C2H2-type zinc-finger protein family.</text>
</comment>
<reference evidence="15" key="1">
    <citation type="journal article" date="2022" name="bioRxiv">
        <title>Sequencing and chromosome-scale assembly of the giantPleurodeles waltlgenome.</title>
        <authorList>
            <person name="Brown T."/>
            <person name="Elewa A."/>
            <person name="Iarovenko S."/>
            <person name="Subramanian E."/>
            <person name="Araus A.J."/>
            <person name="Petzold A."/>
            <person name="Susuki M."/>
            <person name="Suzuki K.-i.T."/>
            <person name="Hayashi T."/>
            <person name="Toyoda A."/>
            <person name="Oliveira C."/>
            <person name="Osipova E."/>
            <person name="Leigh N.D."/>
            <person name="Simon A."/>
            <person name="Yun M.H."/>
        </authorList>
    </citation>
    <scope>NUCLEOTIDE SEQUENCE</scope>
    <source>
        <strain evidence="15">20211129_DDA</strain>
        <tissue evidence="15">Liver</tissue>
    </source>
</reference>
<dbReference type="FunFam" id="3.30.160.60:FF:001498">
    <property type="entry name" value="Zinc finger protein 404"/>
    <property type="match status" value="1"/>
</dbReference>
<feature type="domain" description="C2H2-type" evidence="14">
    <location>
        <begin position="1500"/>
        <end position="1527"/>
    </location>
</feature>
<evidence type="ECO:0000256" key="5">
    <source>
        <dbReference type="ARBA" id="ARBA00022737"/>
    </source>
</evidence>
<evidence type="ECO:0000256" key="8">
    <source>
        <dbReference type="ARBA" id="ARBA00023015"/>
    </source>
</evidence>
<dbReference type="GO" id="GO:0042802">
    <property type="term" value="F:identical protein binding"/>
    <property type="evidence" value="ECO:0007669"/>
    <property type="project" value="UniProtKB-ARBA"/>
</dbReference>
<feature type="domain" description="C2H2-type" evidence="14">
    <location>
        <begin position="526"/>
        <end position="548"/>
    </location>
</feature>
<dbReference type="SMART" id="SM00355">
    <property type="entry name" value="ZnF_C2H2"/>
    <property type="match status" value="18"/>
</dbReference>
<keyword evidence="9" id="KW-0238">DNA-binding</keyword>
<dbReference type="SMART" id="SM00384">
    <property type="entry name" value="AT_hook"/>
    <property type="match status" value="3"/>
</dbReference>
<dbReference type="FunFam" id="3.30.160.60:FF:000303">
    <property type="entry name" value="Zinc finger protein 41"/>
    <property type="match status" value="1"/>
</dbReference>
<keyword evidence="16" id="KW-1185">Reference proteome</keyword>
<keyword evidence="10" id="KW-0804">Transcription</keyword>
<proteinExistence type="inferred from homology"/>
<evidence type="ECO:0000256" key="11">
    <source>
        <dbReference type="ARBA" id="ARBA00023242"/>
    </source>
</evidence>
<evidence type="ECO:0000256" key="7">
    <source>
        <dbReference type="ARBA" id="ARBA00022833"/>
    </source>
</evidence>
<feature type="region of interest" description="Disordered" evidence="13">
    <location>
        <begin position="901"/>
        <end position="923"/>
    </location>
</feature>
<dbReference type="PROSITE" id="PS50157">
    <property type="entry name" value="ZINC_FINGER_C2H2_2"/>
    <property type="match status" value="18"/>
</dbReference>
<evidence type="ECO:0000313" key="16">
    <source>
        <dbReference type="Proteomes" id="UP001066276"/>
    </source>
</evidence>
<feature type="region of interest" description="Disordered" evidence="13">
    <location>
        <begin position="942"/>
        <end position="965"/>
    </location>
</feature>
<dbReference type="Proteomes" id="UP001066276">
    <property type="component" value="Chromosome 7"/>
</dbReference>
<dbReference type="GO" id="GO:0005634">
    <property type="term" value="C:nucleus"/>
    <property type="evidence" value="ECO:0007669"/>
    <property type="project" value="UniProtKB-SubCell"/>
</dbReference>
<dbReference type="InterPro" id="IPR050636">
    <property type="entry name" value="C2H2-ZF_domain-containing"/>
</dbReference>
<feature type="domain" description="C2H2-type" evidence="14">
    <location>
        <begin position="1303"/>
        <end position="1330"/>
    </location>
</feature>
<feature type="domain" description="C2H2-type" evidence="14">
    <location>
        <begin position="1185"/>
        <end position="1207"/>
    </location>
</feature>
<dbReference type="FunFam" id="3.30.160.60:FF:001343">
    <property type="entry name" value="Zinc finger protein 568"/>
    <property type="match status" value="1"/>
</dbReference>
<feature type="domain" description="C2H2-type" evidence="14">
    <location>
        <begin position="1157"/>
        <end position="1184"/>
    </location>
</feature>
<dbReference type="Gene3D" id="3.30.160.60">
    <property type="entry name" value="Classic Zinc Finger"/>
    <property type="match status" value="16"/>
</dbReference>
<feature type="region of interest" description="Disordered" evidence="13">
    <location>
        <begin position="1548"/>
        <end position="1634"/>
    </location>
</feature>
<dbReference type="FunFam" id="3.30.160.60:FF:000176">
    <property type="entry name" value="zinc finger protein 70"/>
    <property type="match status" value="1"/>
</dbReference>
<feature type="domain" description="C2H2-type" evidence="14">
    <location>
        <begin position="978"/>
        <end position="1005"/>
    </location>
</feature>
<feature type="domain" description="C2H2-type" evidence="14">
    <location>
        <begin position="1472"/>
        <end position="1499"/>
    </location>
</feature>
<dbReference type="InterPro" id="IPR036236">
    <property type="entry name" value="Znf_C2H2_sf"/>
</dbReference>
<keyword evidence="7" id="KW-0862">Zinc</keyword>
<keyword evidence="6 12" id="KW-0863">Zinc-finger</keyword>
<feature type="domain" description="C2H2-type" evidence="14">
    <location>
        <begin position="1359"/>
        <end position="1386"/>
    </location>
</feature>
<feature type="compositionally biased region" description="Pro residues" evidence="13">
    <location>
        <begin position="713"/>
        <end position="723"/>
    </location>
</feature>
<keyword evidence="4" id="KW-0479">Metal-binding</keyword>
<dbReference type="FunFam" id="3.30.160.60:FF:000478">
    <property type="entry name" value="Zinc finger protein 133"/>
    <property type="match status" value="2"/>
</dbReference>
<feature type="region of interest" description="Disordered" evidence="13">
    <location>
        <begin position="680"/>
        <end position="736"/>
    </location>
</feature>
<feature type="domain" description="C2H2-type" evidence="14">
    <location>
        <begin position="1034"/>
        <end position="1061"/>
    </location>
</feature>
<evidence type="ECO:0000256" key="2">
    <source>
        <dbReference type="ARBA" id="ARBA00004123"/>
    </source>
</evidence>
<keyword evidence="8" id="KW-0805">Transcription regulation</keyword>
<dbReference type="EMBL" id="JANPWB010000011">
    <property type="protein sequence ID" value="KAJ1132842.1"/>
    <property type="molecule type" value="Genomic_DNA"/>
</dbReference>
<evidence type="ECO:0000256" key="3">
    <source>
        <dbReference type="ARBA" id="ARBA00006991"/>
    </source>
</evidence>
<feature type="domain" description="C2H2-type" evidence="14">
    <location>
        <begin position="1528"/>
        <end position="1555"/>
    </location>
</feature>
<evidence type="ECO:0000256" key="9">
    <source>
        <dbReference type="ARBA" id="ARBA00023125"/>
    </source>
</evidence>
<dbReference type="Pfam" id="PF02178">
    <property type="entry name" value="AT_hook"/>
    <property type="match status" value="3"/>
</dbReference>
<feature type="domain" description="C2H2-type" evidence="14">
    <location>
        <begin position="323"/>
        <end position="350"/>
    </location>
</feature>
<feature type="compositionally biased region" description="Polar residues" evidence="13">
    <location>
        <begin position="1554"/>
        <end position="1585"/>
    </location>
</feature>
<sequence>MLSLGHQIPKPVALSVAGQQGPCVMEPEEPCAEEKGLSLEMTLITTEAKKILETQASSFDEVDTAIPDGMIPPYSRQHQPMGFGHCEAWQTGSKQNEAEGATEGLNHVRMTLTDGGEIQSHSNYTGETSQILSKQNYKATGEYAEPLLMHTAKSDLELANHMKIQDDMQTSGYFAPQYTNCTDGSSDRSLPQISACQSLSSSTMYINNLLSEEKKSLEILESGMGQDNMLAIPNQELMQGTWGLVQCPFCTSTFRDPTELLEHQKSHTQEEQFECIDHEVVLAECQEVPGDAKIYQCIVCDRSFSKQSSLLTHLRIHTGEKPFSCHLCQKTFNQRTSLTVHLRTHTGEMPYPCDKCNRSFRQKSNLTHHMKSHVTQDILSYLKRMDRFDHQVELRVPHPDPSKYLQQCNQSSPGIVIPKMSTKMPQDPKDGFSPHSALMARGNPPILESTSRLPFDLASHLEIPAGKRPYTCSSCFKRFTHESNLIVHQRIHTGDRTYRCHECGKEFSRRTSLMVHIRTHTGEMPYQCRQCKRSFRQQSNLIYHLKTNNVQGVLSCTESTAGSGLQNFRNITPLPRIKYETSGDLLITPSNIKVPVRPTEDLFRRPSSATPKLMPSGNIPIPSSPVAVKVEPSEHLLNSESHVNSDSAPSQDIPACPAHVTNTPGTHENLLHIQAHLDDQTHPSQGLPSCSPHVNFKTEPLDQPLNQSFVNPVSPPSLHPPTSPSRVDALPSEGVPMTPPLMDLMSKPSQELSTSPSLVDVLPSEGELVCSSLIDIISSPPQELPLCPSLTHFQSQPSEDMLISLSQVQGGSEPAESLLSSPSLVNVKSEPPEELLVSGGPTPSGDLLSHHLHVDVKPEPPEELLIPSLQYELKSAENQTITPVHMDIKPEPGEDMLISQPSQAFKSSPQRECPLVPSHSIPASTPVAQEENLNQPSLLMALPPPGKRKRGRPPKYIKPNSDRASNYMQSLMPPVSIYKCEHCPKHFTHEAKLQAHKRMHLVEKKHPCQVCGKRFGHRTSLMVHMRTHTGEMPFECKQCGRRFRQQSNLLYHLKSHTAHSYRVQKVEGHVHGGPHYTGKTEQVNGCLSMTKMQAYTGERTFKGVMSERTTSQQLDFLMHHRPNGRGRPRKYFKFKPNFGAHSNPLSCQRMPMAKRPYRCRKCPKRFNHKSNLVVHQRIHTGELPYHCDKCDRSFRQQSNLTHHLKSHVLLTVEAAKDLGLHGSLQGYQITYNGIAEIAKEELITPSGIDITTGLYVGRNSECDGVKSNCPDHPVLTGGTTTTNIKLEEDLSSQLPFSVEFRPFKCSECFKTFNHISNLIVHQRIHTGDKTYGCHECGKHFSQRTSLMVHLRTHTGEMPYQCMQCKRCFRQQSNLIYHLKSRTVQGKLACKEGEDLPNQAGAGRSSHQILKSEASDEVPDATSHSEVKAEEAACGGSGSPSVVEPRQTRSRRRLQNANTSKREEADPTEDAKYKCSECCKTFTHESNLIVHQRIHSGDRRYQCKECGKEFSQRTSLMVHLRTHTGEMPYQCQLCEKSFRQQSNLIYHMKSHKASRTSSSEVAARSTETTVDSESSCVNSDNPSAQDLISKVTAGDSNQQAPRLHVPHQGRPRGRPRKHVKLKVPSGPHRRELECQ</sequence>
<organism evidence="15 16">
    <name type="scientific">Pleurodeles waltl</name>
    <name type="common">Iberian ribbed newt</name>
    <dbReference type="NCBI Taxonomy" id="8319"/>
    <lineage>
        <taxon>Eukaryota</taxon>
        <taxon>Metazoa</taxon>
        <taxon>Chordata</taxon>
        <taxon>Craniata</taxon>
        <taxon>Vertebrata</taxon>
        <taxon>Euteleostomi</taxon>
        <taxon>Amphibia</taxon>
        <taxon>Batrachia</taxon>
        <taxon>Caudata</taxon>
        <taxon>Salamandroidea</taxon>
        <taxon>Salamandridae</taxon>
        <taxon>Pleurodelinae</taxon>
        <taxon>Pleurodeles</taxon>
    </lineage>
</organism>
<dbReference type="FunFam" id="3.30.160.60:FF:000557">
    <property type="entry name" value="zinc finger and SCAN domain-containing protein 29"/>
    <property type="match status" value="1"/>
</dbReference>
<feature type="domain" description="C2H2-type" evidence="14">
    <location>
        <begin position="295"/>
        <end position="322"/>
    </location>
</feature>
<feature type="domain" description="C2H2-type" evidence="14">
    <location>
        <begin position="1331"/>
        <end position="1358"/>
    </location>
</feature>
<dbReference type="FunFam" id="3.30.160.60:FF:000690">
    <property type="entry name" value="Zinc finger protein 354C"/>
    <property type="match status" value="1"/>
</dbReference>
<feature type="domain" description="C2H2-type" evidence="14">
    <location>
        <begin position="1006"/>
        <end position="1033"/>
    </location>
</feature>
<evidence type="ECO:0000313" key="15">
    <source>
        <dbReference type="EMBL" id="KAJ1132842.1"/>
    </source>
</evidence>
<feature type="region of interest" description="Disordered" evidence="13">
    <location>
        <begin position="1394"/>
        <end position="1466"/>
    </location>
</feature>
<dbReference type="FunFam" id="3.30.160.60:FF:000135">
    <property type="entry name" value="Zinc finger protein 358"/>
    <property type="match status" value="1"/>
</dbReference>